<gene>
    <name evidence="2" type="ORF">RJ53_06230</name>
</gene>
<name>A0A8J7W7U1_9EURY</name>
<comment type="caution">
    <text evidence="2">The sequence shown here is derived from an EMBL/GenBank/DDBJ whole genome shotgun (WGS) entry which is preliminary data.</text>
</comment>
<organism evidence="2 3">
    <name type="scientific">Methanocalculus chunghsingensis</name>
    <dbReference type="NCBI Taxonomy" id="156457"/>
    <lineage>
        <taxon>Archaea</taxon>
        <taxon>Methanobacteriati</taxon>
        <taxon>Methanobacteriota</taxon>
        <taxon>Stenosarchaea group</taxon>
        <taxon>Methanomicrobia</taxon>
        <taxon>Methanomicrobiales</taxon>
        <taxon>Methanocalculaceae</taxon>
        <taxon>Methanocalculus</taxon>
    </lineage>
</organism>
<evidence type="ECO:0000313" key="3">
    <source>
        <dbReference type="Proteomes" id="UP000730161"/>
    </source>
</evidence>
<proteinExistence type="predicted"/>
<dbReference type="OrthoDB" id="106458at2157"/>
<dbReference type="InterPro" id="IPR041698">
    <property type="entry name" value="Methyltransf_25"/>
</dbReference>
<dbReference type="Proteomes" id="UP000730161">
    <property type="component" value="Unassembled WGS sequence"/>
</dbReference>
<keyword evidence="3" id="KW-1185">Reference proteome</keyword>
<dbReference type="AlphaFoldDB" id="A0A8J7W7U1"/>
<accession>A0A8J7W7U1</accession>
<dbReference type="Gene3D" id="3.40.50.150">
    <property type="entry name" value="Vaccinia Virus protein VP39"/>
    <property type="match status" value="1"/>
</dbReference>
<dbReference type="RefSeq" id="WP_211530795.1">
    <property type="nucleotide sequence ID" value="NZ_JWHL01000008.1"/>
</dbReference>
<dbReference type="EMBL" id="JWHL01000008">
    <property type="protein sequence ID" value="MBR1369113.1"/>
    <property type="molecule type" value="Genomic_DNA"/>
</dbReference>
<evidence type="ECO:0000313" key="2">
    <source>
        <dbReference type="EMBL" id="MBR1369113.1"/>
    </source>
</evidence>
<sequence>MNETEIESIAQASLPLMNPTTSEMLLRAGSRARLSPGKLVYDIGCGNGTLLALWHEAYGISGVGIEERKSSVLRARREVSDAGGQIQIIEGDAAVWTPDRAADCTVALGSAFIFGGTDGAIPHLAEMTAPGGVVVIGDRYWRSDRVSPEFAVQWPEIPTEYGLVSTARDSGLTLAGLVRATEADHDAYESAIWQNCLDWIHTHPDHRDRPLIEEYLSRIQDEYLVYGREAFGWACWIFRKQN</sequence>
<dbReference type="SUPFAM" id="SSF53335">
    <property type="entry name" value="S-adenosyl-L-methionine-dependent methyltransferases"/>
    <property type="match status" value="1"/>
</dbReference>
<feature type="domain" description="Methyltransferase" evidence="1">
    <location>
        <begin position="40"/>
        <end position="132"/>
    </location>
</feature>
<evidence type="ECO:0000259" key="1">
    <source>
        <dbReference type="Pfam" id="PF13649"/>
    </source>
</evidence>
<protein>
    <recommendedName>
        <fullName evidence="1">Methyltransferase domain-containing protein</fullName>
    </recommendedName>
</protein>
<dbReference type="Pfam" id="PF13649">
    <property type="entry name" value="Methyltransf_25"/>
    <property type="match status" value="1"/>
</dbReference>
<reference evidence="2" key="1">
    <citation type="submission" date="2014-12" db="EMBL/GenBank/DDBJ databases">
        <authorList>
            <person name="Huang H.-H."/>
            <person name="Chen S.-C."/>
            <person name="Lai M.-C."/>
        </authorList>
    </citation>
    <scope>NUCLEOTIDE SEQUENCE</scope>
    <source>
        <strain evidence="2">K1F9705b</strain>
    </source>
</reference>
<dbReference type="CDD" id="cd02440">
    <property type="entry name" value="AdoMet_MTases"/>
    <property type="match status" value="1"/>
</dbReference>
<dbReference type="InterPro" id="IPR029063">
    <property type="entry name" value="SAM-dependent_MTases_sf"/>
</dbReference>